<keyword evidence="1" id="KW-0479">Metal-binding</keyword>
<dbReference type="AlphaFoldDB" id="A0A6M4IUV0"/>
<dbReference type="InterPro" id="IPR015813">
    <property type="entry name" value="Pyrv/PenolPyrv_kinase-like_dom"/>
</dbReference>
<feature type="domain" description="HpcH/HpaI aldolase/citrate lyase" evidence="2">
    <location>
        <begin position="38"/>
        <end position="177"/>
    </location>
</feature>
<dbReference type="GO" id="GO:0046872">
    <property type="term" value="F:metal ion binding"/>
    <property type="evidence" value="ECO:0007669"/>
    <property type="project" value="UniProtKB-KW"/>
</dbReference>
<evidence type="ECO:0000313" key="4">
    <source>
        <dbReference type="Proteomes" id="UP000500938"/>
    </source>
</evidence>
<dbReference type="InterPro" id="IPR040442">
    <property type="entry name" value="Pyrv_kinase-like_dom_sf"/>
</dbReference>
<evidence type="ECO:0000259" key="2">
    <source>
        <dbReference type="Pfam" id="PF03328"/>
    </source>
</evidence>
<evidence type="ECO:0000313" key="3">
    <source>
        <dbReference type="EMBL" id="QJR37266.1"/>
    </source>
</evidence>
<dbReference type="GO" id="GO:0003824">
    <property type="term" value="F:catalytic activity"/>
    <property type="evidence" value="ECO:0007669"/>
    <property type="project" value="InterPro"/>
</dbReference>
<gene>
    <name evidence="3" type="ORF">HKW67_17975</name>
</gene>
<accession>A0A6M4IUV0</accession>
<dbReference type="EMBL" id="CP053085">
    <property type="protein sequence ID" value="QJR37266.1"/>
    <property type="molecule type" value="Genomic_DNA"/>
</dbReference>
<sequence>MFVPSERPPAPPATGATRLPPLYTEAGAKALAENPLLDYLFLNLEGAYDANAVRAMASGIKLSNVATRPTLLVRIPTIEDAGVDVTRARVKEVLSLGADGVVIPHVRSTAEARTAAAFFTEAGANVWSPANPKGTVIAMLMVEDKGAIAEVADIAAVKGYSLLSCGIGSLTRDMGGDAPGAEAACQRTRDLGAKAGMPSMMTATAGTNKDRIENGYRGLLLSGTADQATAIIRTGRPIAKRP</sequence>
<organism evidence="3 4">
    <name type="scientific">Gemmatimonas groenlandica</name>
    <dbReference type="NCBI Taxonomy" id="2732249"/>
    <lineage>
        <taxon>Bacteria</taxon>
        <taxon>Pseudomonadati</taxon>
        <taxon>Gemmatimonadota</taxon>
        <taxon>Gemmatimonadia</taxon>
        <taxon>Gemmatimonadales</taxon>
        <taxon>Gemmatimonadaceae</taxon>
        <taxon>Gemmatimonas</taxon>
    </lineage>
</organism>
<dbReference type="Gene3D" id="3.20.20.60">
    <property type="entry name" value="Phosphoenolpyruvate-binding domains"/>
    <property type="match status" value="1"/>
</dbReference>
<keyword evidence="4" id="KW-1185">Reference proteome</keyword>
<dbReference type="Proteomes" id="UP000500938">
    <property type="component" value="Chromosome"/>
</dbReference>
<dbReference type="Pfam" id="PF03328">
    <property type="entry name" value="HpcH_HpaI"/>
    <property type="match status" value="1"/>
</dbReference>
<name>A0A6M4IUV0_9BACT</name>
<protein>
    <submittedName>
        <fullName evidence="3">Host specificity protein</fullName>
    </submittedName>
</protein>
<dbReference type="RefSeq" id="WP_171226700.1">
    <property type="nucleotide sequence ID" value="NZ_CP053085.1"/>
</dbReference>
<dbReference type="KEGG" id="ggr:HKW67_17975"/>
<evidence type="ECO:0000256" key="1">
    <source>
        <dbReference type="ARBA" id="ARBA00022723"/>
    </source>
</evidence>
<dbReference type="SUPFAM" id="SSF51621">
    <property type="entry name" value="Phosphoenolpyruvate/pyruvate domain"/>
    <property type="match status" value="1"/>
</dbReference>
<dbReference type="InterPro" id="IPR005000">
    <property type="entry name" value="Aldolase/citrate-lyase_domain"/>
</dbReference>
<reference evidence="3 4" key="1">
    <citation type="submission" date="2020-05" db="EMBL/GenBank/DDBJ databases">
        <title>Complete genome sequence of Gemmatimonas greenlandica TET16.</title>
        <authorList>
            <person name="Zeng Y."/>
        </authorList>
    </citation>
    <scope>NUCLEOTIDE SEQUENCE [LARGE SCALE GENOMIC DNA]</scope>
    <source>
        <strain evidence="3 4">TET16</strain>
    </source>
</reference>
<proteinExistence type="predicted"/>